<keyword evidence="1" id="KW-1133">Transmembrane helix</keyword>
<dbReference type="Gene3D" id="3.40.50.620">
    <property type="entry name" value="HUPs"/>
    <property type="match status" value="1"/>
</dbReference>
<keyword evidence="1" id="KW-0472">Membrane</keyword>
<dbReference type="InterPro" id="IPR051599">
    <property type="entry name" value="Cell_Envelope_Assoc"/>
</dbReference>
<dbReference type="EMBL" id="JABFDB010000002">
    <property type="protein sequence ID" value="NYZ19233.1"/>
    <property type="molecule type" value="Genomic_DNA"/>
</dbReference>
<organism evidence="3 4">
    <name type="scientific">Azospirillum oleiclasticum</name>
    <dbReference type="NCBI Taxonomy" id="2735135"/>
    <lineage>
        <taxon>Bacteria</taxon>
        <taxon>Pseudomonadati</taxon>
        <taxon>Pseudomonadota</taxon>
        <taxon>Alphaproteobacteria</taxon>
        <taxon>Rhodospirillales</taxon>
        <taxon>Azospirillaceae</taxon>
        <taxon>Azospirillum</taxon>
    </lineage>
</organism>
<comment type="caution">
    <text evidence="3">The sequence shown here is derived from an EMBL/GenBank/DDBJ whole genome shotgun (WGS) entry which is preliminary data.</text>
</comment>
<dbReference type="InterPro" id="IPR014729">
    <property type="entry name" value="Rossmann-like_a/b/a_fold"/>
</dbReference>
<feature type="domain" description="DUF218" evidence="2">
    <location>
        <begin position="68"/>
        <end position="234"/>
    </location>
</feature>
<evidence type="ECO:0000259" key="2">
    <source>
        <dbReference type="Pfam" id="PF02698"/>
    </source>
</evidence>
<evidence type="ECO:0000256" key="1">
    <source>
        <dbReference type="SAM" id="Phobius"/>
    </source>
</evidence>
<dbReference type="PANTHER" id="PTHR30336:SF4">
    <property type="entry name" value="ENVELOPE BIOGENESIS FACTOR ELYC"/>
    <property type="match status" value="1"/>
</dbReference>
<gene>
    <name evidence="3" type="ORF">HND93_05870</name>
</gene>
<accession>A0ABX2T7V4</accession>
<proteinExistence type="predicted"/>
<reference evidence="3 4" key="1">
    <citation type="submission" date="2020-05" db="EMBL/GenBank/DDBJ databases">
        <title>Azospirillum oleiclasticum sp. nov, a nitrogen-fixing and heavy crude oil-emulsifying bacterium isolated from the crude oil of Yumen Oilfield.</title>
        <authorList>
            <person name="Wu D."/>
            <person name="Cai M."/>
            <person name="Zhang X."/>
        </authorList>
    </citation>
    <scope>NUCLEOTIDE SEQUENCE [LARGE SCALE GENOMIC DNA]</scope>
    <source>
        <strain evidence="3 4">ROY-1-1-2</strain>
    </source>
</reference>
<feature type="transmembrane region" description="Helical" evidence="1">
    <location>
        <begin position="29"/>
        <end position="51"/>
    </location>
</feature>
<dbReference type="Pfam" id="PF02698">
    <property type="entry name" value="DUF218"/>
    <property type="match status" value="1"/>
</dbReference>
<protein>
    <submittedName>
        <fullName evidence="3">YdcF family protein</fullName>
    </submittedName>
</protein>
<keyword evidence="1" id="KW-0812">Transmembrane</keyword>
<evidence type="ECO:0000313" key="4">
    <source>
        <dbReference type="Proteomes" id="UP000584642"/>
    </source>
</evidence>
<dbReference type="PANTHER" id="PTHR30336">
    <property type="entry name" value="INNER MEMBRANE PROTEIN, PROBABLE PERMEASE"/>
    <property type="match status" value="1"/>
</dbReference>
<dbReference type="InterPro" id="IPR003848">
    <property type="entry name" value="DUF218"/>
</dbReference>
<sequence length="252" mass="27551">MPGNLLALLLAVGAVLLFAGNRLRRLGRWLVAAAAVAFAMLLVTPVGDWAARPLEERFARPALPDRVDGIIMLGGAVDPMMAASRGEPSVNQSTERILAFVELARRYPDARLVSSGGSGLLRHPDAKEDAVVRAVFGQIGFDTGRVLFETESRNTWENALFSRDLVKPEPGEVWLLVTSALHMPRSVGIFRRIGWPVIPYPVDYRSFDAAAPYAGFEVERTLVLVTAAVREWIGLAAYRLMDRTPGLFPGAE</sequence>
<keyword evidence="4" id="KW-1185">Reference proteome</keyword>
<evidence type="ECO:0000313" key="3">
    <source>
        <dbReference type="EMBL" id="NYZ19233.1"/>
    </source>
</evidence>
<dbReference type="Proteomes" id="UP000584642">
    <property type="component" value="Unassembled WGS sequence"/>
</dbReference>
<name>A0ABX2T7V4_9PROT</name>
<dbReference type="CDD" id="cd06259">
    <property type="entry name" value="YdcF-like"/>
    <property type="match status" value="1"/>
</dbReference>